<feature type="compositionally biased region" description="Polar residues" evidence="5">
    <location>
        <begin position="67"/>
        <end position="76"/>
    </location>
</feature>
<dbReference type="Pfam" id="PF13416">
    <property type="entry name" value="SBP_bac_8"/>
    <property type="match status" value="1"/>
</dbReference>
<dbReference type="InterPro" id="IPR008271">
    <property type="entry name" value="Ser/Thr_kinase_AS"/>
</dbReference>
<keyword evidence="7" id="KW-0732">Signal</keyword>
<proteinExistence type="predicted"/>
<dbReference type="eggNOG" id="KOG0192">
    <property type="taxonomic scope" value="Eukaryota"/>
</dbReference>
<dbReference type="OrthoDB" id="6259959at2759"/>
<dbReference type="GO" id="GO:0005524">
    <property type="term" value="F:ATP binding"/>
    <property type="evidence" value="ECO:0007669"/>
    <property type="project" value="UniProtKB-UniRule"/>
</dbReference>
<feature type="compositionally biased region" description="Low complexity" evidence="5">
    <location>
        <begin position="1259"/>
        <end position="1272"/>
    </location>
</feature>
<keyword evidence="1" id="KW-0723">Serine/threonine-protein kinase</keyword>
<dbReference type="InterPro" id="IPR051681">
    <property type="entry name" value="Ser/Thr_Kinases-Pseudokinases"/>
</dbReference>
<keyword evidence="2 4" id="KW-0547">Nucleotide-binding</keyword>
<evidence type="ECO:0000256" key="2">
    <source>
        <dbReference type="ARBA" id="ARBA00022741"/>
    </source>
</evidence>
<keyword evidence="1" id="KW-0808">Transferase</keyword>
<dbReference type="InterPro" id="IPR000719">
    <property type="entry name" value="Prot_kinase_dom"/>
</dbReference>
<feature type="binding site" evidence="4">
    <location>
        <position position="668"/>
    </location>
    <ligand>
        <name>ATP</name>
        <dbReference type="ChEBI" id="CHEBI:30616"/>
    </ligand>
</feature>
<dbReference type="STRING" id="461836.A0A0L0DS47"/>
<dbReference type="SUPFAM" id="SSF53850">
    <property type="entry name" value="Periplasmic binding protein-like II"/>
    <property type="match status" value="1"/>
</dbReference>
<sequence length="1653" mass="174495">MGLGMAIRRATFVFVAVVVVALLVQVASVGAVDDQTGQPDVANPTPSTLAPSSASSSPASVNAMASRSSSTTPVAQSYHPTTLRMHMHSAPNSQFTLVGIAMADYYNAYMNGSSSISVLRFPFTKLLDRSNFASWLTTLGAPDVLPHFQGPRPNDFFDDGLLEDLTDIWDEYGLHDDVLPLGIEASTGSDGKRYQVPMIAAGYMCMYRASIFDTFDISPPVTWIELLAVCAKFKAVGIPCFGTDLDGVPPTQYFDSLAIRMHGNEFYAALFDAQIPFDDPRILAVFDELAPLLDLGYFGLEPSSIPGVSHQVVGIPALARGEVAIVCGIESVSAYVGLFGVPDDDIAVFPFPSFDASHPAATAGPKSDTSAALGVLGIMGVPCNAAFIDTAKDFARLMADKSAMATILANRPGIVPLRSSLASLLTTNRSRQVYETLASAPVVLRSTGIAGFGEPAIFMEWANLVFSFYAGNNAAESRAVLDTTLVVLESLRLRLVLGQAAQPEFSPRSGAFASAVTLTLSSPEEGAVIYFTLDGSEPSFTSSVYLRPIRIATSGTVTVRATAAVQGLSLATPASATYVVNIPPATDSGSVRLSLLLAIVIPVTLACCGICAAVGYVIYRRKSVTYTLVSDAELVIPPENLRVLHVVGRGSYGTVYAGTWRATSVAIKRMHAKVLGPRELSEFVDEAHTLHLLRHPNIVIFMGVTLEPPAIVTEFMDRGSMYEVLHTAELFLDPSMVFKWAHNIAQGLQYLSHAGIVHGDFKSLNVLFDSSWVPKICDFGLSSVKKDGSLADAPLVTKTPRGAAIAAAASDSFSTLAAGSALSIGSVRLGSVPFSSHALSDGSEEQLQLAANVGTVFWAAPEVLVKGKEALTTESDAYALGITLWELATRQDLFPRENVLAVALEVVHGRRPPVEAVPASCAGILPVMKALWNGDAANRMRLDEAVEALGGLYSPEQVIYPSSRSAPSGNIIVLHCVIRHVRDRLLTDIDNAVTQLRVFHDAMPQLAKASSITILQWGLGWVTFGVHRPSQLLNFHFLIADKVGPVTMLAAEGTIVASKDSFGHEALGGPVMATIATRWASMFGTCGSGFDALKPQTSTTTQSSASPLLSDAWQHAVPGGMFVATEGLATQIRELGQTKVAKIPWLVEGEPVFQVVDSTGVAVADAAKPLTARDRSNGPHAVAPSGTTAVGHNGELVISAPDRRSPRSSAALDDLLVGSTEFHDSAIAMSLNLGSLSNTASRTSLPHPDATKITPGPGSLSTSSSSSSSVPSEGENRTNGSPTTIGAPGSSSLASSSSDNSSSSVAVSSASTSSSLSDEEQLEAQESLELSKWHLPRWAIVAMMENCGGAWLGSMAMAYEAVLSGQPVVVKVLLRQKMSPDDLVSFAEAAARATLASTVGVVGPIAVCLDAPLLAVVNPRYDTGSLHDAMTGASPLVLDRRGAHAVATSMTAALTKLHAETERAHGALRPSNIFLVGSNSTIISAHVTDYGFTTVKTTLGTQTMVPTVAYMSPDELRGNLDSMPGDVFVVGTLLYEMLTGQVAFSGRNAIEVSQAMVSDARPSLTDAEIVSPILRRIIDECWASKPASRPTMSELSKQLAALKVDDFVQTGAAARNANETAARIEATRKKKRGVNSLSQMRRGIQSDPRAMSS</sequence>
<evidence type="ECO:0000256" key="1">
    <source>
        <dbReference type="ARBA" id="ARBA00022527"/>
    </source>
</evidence>
<feature type="region of interest" description="Disordered" evidence="5">
    <location>
        <begin position="1240"/>
        <end position="1306"/>
    </location>
</feature>
<keyword evidence="6" id="KW-1133">Transmembrane helix</keyword>
<evidence type="ECO:0000256" key="6">
    <source>
        <dbReference type="SAM" id="Phobius"/>
    </source>
</evidence>
<feature type="transmembrane region" description="Helical" evidence="6">
    <location>
        <begin position="593"/>
        <end position="619"/>
    </location>
</feature>
<dbReference type="Pfam" id="PF13290">
    <property type="entry name" value="CHB_HEX_C_1"/>
    <property type="match status" value="1"/>
</dbReference>
<keyword evidence="1" id="KW-0418">Kinase</keyword>
<keyword evidence="6" id="KW-0812">Transmembrane</keyword>
<reference evidence="9 10" key="1">
    <citation type="submission" date="2010-05" db="EMBL/GenBank/DDBJ databases">
        <title>The Genome Sequence of Thecamonas trahens ATCC 50062.</title>
        <authorList>
            <consortium name="The Broad Institute Genome Sequencing Platform"/>
            <person name="Russ C."/>
            <person name="Cuomo C."/>
            <person name="Shea T."/>
            <person name="Young S.K."/>
            <person name="Zeng Q."/>
            <person name="Koehrsen M."/>
            <person name="Haas B."/>
            <person name="Borodovsky M."/>
            <person name="Guigo R."/>
            <person name="Alvarado L."/>
            <person name="Berlin A."/>
            <person name="Bochicchio J."/>
            <person name="Borenstein D."/>
            <person name="Chapman S."/>
            <person name="Chen Z."/>
            <person name="Freedman E."/>
            <person name="Gellesch M."/>
            <person name="Goldberg J."/>
            <person name="Griggs A."/>
            <person name="Gujja S."/>
            <person name="Heilman E."/>
            <person name="Heiman D."/>
            <person name="Hepburn T."/>
            <person name="Howarth C."/>
            <person name="Jen D."/>
            <person name="Larson L."/>
            <person name="Mehta T."/>
            <person name="Park D."/>
            <person name="Pearson M."/>
            <person name="Roberts A."/>
            <person name="Saif S."/>
            <person name="Shenoy N."/>
            <person name="Sisk P."/>
            <person name="Stolte C."/>
            <person name="Sykes S."/>
            <person name="Thomson T."/>
            <person name="Walk T."/>
            <person name="White J."/>
            <person name="Yandava C."/>
            <person name="Burger G."/>
            <person name="Gray M.W."/>
            <person name="Holland P.W.H."/>
            <person name="King N."/>
            <person name="Lang F.B.F."/>
            <person name="Roger A.J."/>
            <person name="Ruiz-Trillo I."/>
            <person name="Lander E."/>
            <person name="Nusbaum C."/>
        </authorList>
    </citation>
    <scope>NUCLEOTIDE SEQUENCE [LARGE SCALE GENOMIC DNA]</scope>
    <source>
        <strain evidence="9 10">ATCC 50062</strain>
    </source>
</reference>
<feature type="compositionally biased region" description="Low complexity" evidence="5">
    <location>
        <begin position="42"/>
        <end position="66"/>
    </location>
</feature>
<dbReference type="Pfam" id="PF07714">
    <property type="entry name" value="PK_Tyr_Ser-Thr"/>
    <property type="match status" value="2"/>
</dbReference>
<dbReference type="PROSITE" id="PS50011">
    <property type="entry name" value="PROTEIN_KINASE_DOM"/>
    <property type="match status" value="2"/>
</dbReference>
<name>A0A0L0DS47_THETB</name>
<feature type="compositionally biased region" description="Low complexity" evidence="5">
    <location>
        <begin position="1290"/>
        <end position="1306"/>
    </location>
</feature>
<evidence type="ECO:0000256" key="4">
    <source>
        <dbReference type="PROSITE-ProRule" id="PRU10141"/>
    </source>
</evidence>
<dbReference type="GeneID" id="25568905"/>
<evidence type="ECO:0000313" key="10">
    <source>
        <dbReference type="Proteomes" id="UP000054408"/>
    </source>
</evidence>
<feature type="domain" description="Protein kinase" evidence="8">
    <location>
        <begin position="1341"/>
        <end position="1608"/>
    </location>
</feature>
<evidence type="ECO:0000313" key="9">
    <source>
        <dbReference type="EMBL" id="KNC55149.1"/>
    </source>
</evidence>
<dbReference type="InterPro" id="IPR059177">
    <property type="entry name" value="GH29D-like_dom"/>
</dbReference>
<dbReference type="Pfam" id="PF00069">
    <property type="entry name" value="Pkinase"/>
    <property type="match status" value="1"/>
</dbReference>
<keyword evidence="3 4" id="KW-0067">ATP-binding</keyword>
<dbReference type="Gene3D" id="3.40.190.10">
    <property type="entry name" value="Periplasmic binding protein-like II"/>
    <property type="match status" value="2"/>
</dbReference>
<evidence type="ECO:0000259" key="8">
    <source>
        <dbReference type="PROSITE" id="PS50011"/>
    </source>
</evidence>
<dbReference type="InterPro" id="IPR011009">
    <property type="entry name" value="Kinase-like_dom_sf"/>
</dbReference>
<dbReference type="PANTHER" id="PTHR44329">
    <property type="entry name" value="SERINE/THREONINE-PROTEIN KINASE TNNI3K-RELATED"/>
    <property type="match status" value="1"/>
</dbReference>
<accession>A0A0L0DS47</accession>
<feature type="chain" id="PRO_5005537830" evidence="7">
    <location>
        <begin position="32"/>
        <end position="1653"/>
    </location>
</feature>
<feature type="region of interest" description="Disordered" evidence="5">
    <location>
        <begin position="34"/>
        <end position="76"/>
    </location>
</feature>
<dbReference type="PROSITE" id="PS00108">
    <property type="entry name" value="PROTEIN_KINASE_ST"/>
    <property type="match status" value="1"/>
</dbReference>
<organism evidence="9 10">
    <name type="scientific">Thecamonas trahens ATCC 50062</name>
    <dbReference type="NCBI Taxonomy" id="461836"/>
    <lineage>
        <taxon>Eukaryota</taxon>
        <taxon>Apusozoa</taxon>
        <taxon>Apusomonadida</taxon>
        <taxon>Apusomonadidae</taxon>
        <taxon>Thecamonas</taxon>
    </lineage>
</organism>
<keyword evidence="10" id="KW-1185">Reference proteome</keyword>
<protein>
    <submittedName>
        <fullName evidence="9">Extracellular solute-binding protein family 1</fullName>
    </submittedName>
</protein>
<dbReference type="InterPro" id="IPR017441">
    <property type="entry name" value="Protein_kinase_ATP_BS"/>
</dbReference>
<evidence type="ECO:0000256" key="3">
    <source>
        <dbReference type="ARBA" id="ARBA00022840"/>
    </source>
</evidence>
<gene>
    <name evidence="9" type="ORF">AMSG_10757</name>
</gene>
<dbReference type="GO" id="GO:0004674">
    <property type="term" value="F:protein serine/threonine kinase activity"/>
    <property type="evidence" value="ECO:0007669"/>
    <property type="project" value="UniProtKB-KW"/>
</dbReference>
<dbReference type="InterPro" id="IPR006059">
    <property type="entry name" value="SBP"/>
</dbReference>
<evidence type="ECO:0000256" key="5">
    <source>
        <dbReference type="SAM" id="MobiDB-lite"/>
    </source>
</evidence>
<keyword evidence="6" id="KW-0472">Membrane</keyword>
<evidence type="ECO:0000256" key="7">
    <source>
        <dbReference type="SAM" id="SignalP"/>
    </source>
</evidence>
<dbReference type="PROSITE" id="PS00107">
    <property type="entry name" value="PROTEIN_KINASE_ATP"/>
    <property type="match status" value="1"/>
</dbReference>
<dbReference type="EMBL" id="GL349496">
    <property type="protein sequence ID" value="KNC55149.1"/>
    <property type="molecule type" value="Genomic_DNA"/>
</dbReference>
<feature type="domain" description="Protein kinase" evidence="8">
    <location>
        <begin position="641"/>
        <end position="959"/>
    </location>
</feature>
<dbReference type="SUPFAM" id="SSF56112">
    <property type="entry name" value="Protein kinase-like (PK-like)"/>
    <property type="match status" value="2"/>
</dbReference>
<feature type="region of interest" description="Disordered" evidence="5">
    <location>
        <begin position="1627"/>
        <end position="1653"/>
    </location>
</feature>
<dbReference type="InterPro" id="IPR001245">
    <property type="entry name" value="Ser-Thr/Tyr_kinase_cat_dom"/>
</dbReference>
<feature type="region of interest" description="Disordered" evidence="5">
    <location>
        <begin position="1171"/>
        <end position="1193"/>
    </location>
</feature>
<dbReference type="Proteomes" id="UP000054408">
    <property type="component" value="Unassembled WGS sequence"/>
</dbReference>
<feature type="signal peptide" evidence="7">
    <location>
        <begin position="1"/>
        <end position="31"/>
    </location>
</feature>
<dbReference type="RefSeq" id="XP_013753205.1">
    <property type="nucleotide sequence ID" value="XM_013897751.1"/>
</dbReference>
<dbReference type="Gene3D" id="1.10.510.10">
    <property type="entry name" value="Transferase(Phosphotransferase) domain 1"/>
    <property type="match status" value="3"/>
</dbReference>